<keyword evidence="1" id="KW-0862">Zinc</keyword>
<dbReference type="Pfam" id="PF03352">
    <property type="entry name" value="Adenine_glyco"/>
    <property type="match status" value="1"/>
</dbReference>
<comment type="caution">
    <text evidence="2">The sequence shown here is derived from an EMBL/GenBank/DDBJ whole genome shotgun (WGS) entry which is preliminary data.</text>
</comment>
<sequence>MQAGLSWTTVLHKRQAFRDAFHHFDYHQVATMQEDVPRLLTNPALIRNRRKLNAIIQNAQAILSLEASGTTFAAFVWRFVQDKPLRHQVDLTHPAPKTIPQAKALSQALKAAGFTFVGPVISYSFMQAGGLVNDHAKTCFVSQSPIIAK</sequence>
<dbReference type="GO" id="GO:0006284">
    <property type="term" value="P:base-excision repair"/>
    <property type="evidence" value="ECO:0007669"/>
    <property type="project" value="InterPro"/>
</dbReference>
<dbReference type="STRING" id="1123500.GCA_000420365_00202"/>
<evidence type="ECO:0000256" key="1">
    <source>
        <dbReference type="PIRSR" id="PIRSR605019-1"/>
    </source>
</evidence>
<evidence type="ECO:0008006" key="4">
    <source>
        <dbReference type="Google" id="ProtNLM"/>
    </source>
</evidence>
<evidence type="ECO:0000313" key="2">
    <source>
        <dbReference type="EMBL" id="KRN33498.1"/>
    </source>
</evidence>
<dbReference type="PANTHER" id="PTHR30037:SF4">
    <property type="entry name" value="DNA-3-METHYLADENINE GLYCOSYLASE I"/>
    <property type="match status" value="1"/>
</dbReference>
<dbReference type="SUPFAM" id="SSF48150">
    <property type="entry name" value="DNA-glycosylase"/>
    <property type="match status" value="1"/>
</dbReference>
<dbReference type="Proteomes" id="UP000051296">
    <property type="component" value="Unassembled WGS sequence"/>
</dbReference>
<dbReference type="PATRIC" id="fig|1123500.6.peg.300"/>
<dbReference type="PANTHER" id="PTHR30037">
    <property type="entry name" value="DNA-3-METHYLADENINE GLYCOSYLASE 1"/>
    <property type="match status" value="1"/>
</dbReference>
<dbReference type="AlphaFoldDB" id="A0A0R2G8J3"/>
<dbReference type="eggNOG" id="COG2818">
    <property type="taxonomic scope" value="Bacteria"/>
</dbReference>
<feature type="binding site" evidence="1">
    <location>
        <position position="139"/>
    </location>
    <ligand>
        <name>Zn(2+)</name>
        <dbReference type="ChEBI" id="CHEBI:29105"/>
    </ligand>
</feature>
<protein>
    <recommendedName>
        <fullName evidence="4">DNA-3-methyladenine glycosylase I</fullName>
    </recommendedName>
</protein>
<dbReference type="InParanoid" id="A0A0R2G8J3"/>
<dbReference type="InterPro" id="IPR005019">
    <property type="entry name" value="Adenine_glyco"/>
</dbReference>
<gene>
    <name evidence="2" type="ORF">IV68_GL000301</name>
</gene>
<dbReference type="Gene3D" id="1.10.340.30">
    <property type="entry name" value="Hypothetical protein, domain 2"/>
    <property type="match status" value="1"/>
</dbReference>
<feature type="binding site" evidence="1">
    <location>
        <position position="135"/>
    </location>
    <ligand>
        <name>Zn(2+)</name>
        <dbReference type="ChEBI" id="CHEBI:29105"/>
    </ligand>
</feature>
<keyword evidence="1" id="KW-0479">Metal-binding</keyword>
<reference evidence="2 3" key="1">
    <citation type="journal article" date="2015" name="Genome Announc.">
        <title>Expanding the biotechnology potential of lactobacilli through comparative genomics of 213 strains and associated genera.</title>
        <authorList>
            <person name="Sun Z."/>
            <person name="Harris H.M."/>
            <person name="McCann A."/>
            <person name="Guo C."/>
            <person name="Argimon S."/>
            <person name="Zhang W."/>
            <person name="Yang X."/>
            <person name="Jeffery I.B."/>
            <person name="Cooney J.C."/>
            <person name="Kagawa T.F."/>
            <person name="Liu W."/>
            <person name="Song Y."/>
            <person name="Salvetti E."/>
            <person name="Wrobel A."/>
            <person name="Rasinkangas P."/>
            <person name="Parkhill J."/>
            <person name="Rea M.C."/>
            <person name="O'Sullivan O."/>
            <person name="Ritari J."/>
            <person name="Douillard F.P."/>
            <person name="Paul Ross R."/>
            <person name="Yang R."/>
            <person name="Briner A.E."/>
            <person name="Felis G.E."/>
            <person name="de Vos W.M."/>
            <person name="Barrangou R."/>
            <person name="Klaenhammer T.R."/>
            <person name="Caufield P.W."/>
            <person name="Cui Y."/>
            <person name="Zhang H."/>
            <person name="O'Toole P.W."/>
        </authorList>
    </citation>
    <scope>NUCLEOTIDE SEQUENCE [LARGE SCALE GENOMIC DNA]</scope>
    <source>
        <strain evidence="2 3">DSM 20190</strain>
    </source>
</reference>
<dbReference type="EMBL" id="JQAX01000001">
    <property type="protein sequence ID" value="KRN33498.1"/>
    <property type="molecule type" value="Genomic_DNA"/>
</dbReference>
<accession>A0A0R2G8J3</accession>
<evidence type="ECO:0000313" key="3">
    <source>
        <dbReference type="Proteomes" id="UP000051296"/>
    </source>
</evidence>
<dbReference type="InterPro" id="IPR052891">
    <property type="entry name" value="DNA-3mA_glycosylase"/>
</dbReference>
<keyword evidence="3" id="KW-1185">Reference proteome</keyword>
<dbReference type="InterPro" id="IPR011257">
    <property type="entry name" value="DNA_glycosylase"/>
</dbReference>
<dbReference type="GO" id="GO:0046872">
    <property type="term" value="F:metal ion binding"/>
    <property type="evidence" value="ECO:0007669"/>
    <property type="project" value="UniProtKB-KW"/>
</dbReference>
<proteinExistence type="predicted"/>
<dbReference type="GO" id="GO:0008725">
    <property type="term" value="F:DNA-3-methyladenine glycosylase activity"/>
    <property type="evidence" value="ECO:0007669"/>
    <property type="project" value="InterPro"/>
</dbReference>
<name>A0A0R2G8J3_9LACO</name>
<organism evidence="2 3">
    <name type="scientific">Weissella halotolerans DSM 20190</name>
    <dbReference type="NCBI Taxonomy" id="1123500"/>
    <lineage>
        <taxon>Bacteria</taxon>
        <taxon>Bacillati</taxon>
        <taxon>Bacillota</taxon>
        <taxon>Bacilli</taxon>
        <taxon>Lactobacillales</taxon>
        <taxon>Lactobacillaceae</taxon>
        <taxon>Weissella</taxon>
    </lineage>
</organism>